<comment type="similarity">
    <text evidence="2 9">Belongs to the glycosyl hydrolase 28 family.</text>
</comment>
<dbReference type="PROSITE" id="PS00502">
    <property type="entry name" value="POLYGALACTURONASE"/>
    <property type="match status" value="1"/>
</dbReference>
<evidence type="ECO:0000256" key="2">
    <source>
        <dbReference type="ARBA" id="ARBA00008834"/>
    </source>
</evidence>
<feature type="active site" evidence="8">
    <location>
        <position position="241"/>
    </location>
</feature>
<dbReference type="FunFam" id="2.160.20.10:FF:000004">
    <property type="entry name" value="Pectin lyase-like superfamily protein"/>
    <property type="match status" value="1"/>
</dbReference>
<dbReference type="InterPro" id="IPR000743">
    <property type="entry name" value="Glyco_hydro_28"/>
</dbReference>
<keyword evidence="7" id="KW-0961">Cell wall biogenesis/degradation</keyword>
<comment type="caution">
    <text evidence="11">The sequence shown here is derived from an EMBL/GenBank/DDBJ whole genome shotgun (WGS) entry which is preliminary data.</text>
</comment>
<dbReference type="Pfam" id="PF00295">
    <property type="entry name" value="Glyco_hydro_28"/>
    <property type="match status" value="1"/>
</dbReference>
<dbReference type="InterPro" id="IPR012334">
    <property type="entry name" value="Pectin_lyas_fold"/>
</dbReference>
<dbReference type="Gene3D" id="2.160.20.10">
    <property type="entry name" value="Single-stranded right-handed beta-helix, Pectin lyase-like"/>
    <property type="match status" value="1"/>
</dbReference>
<evidence type="ECO:0000313" key="12">
    <source>
        <dbReference type="Proteomes" id="UP001346149"/>
    </source>
</evidence>
<feature type="signal peptide" evidence="10">
    <location>
        <begin position="1"/>
        <end position="23"/>
    </location>
</feature>
<evidence type="ECO:0000256" key="3">
    <source>
        <dbReference type="ARBA" id="ARBA00022512"/>
    </source>
</evidence>
<organism evidence="11 12">
    <name type="scientific">Trapa natans</name>
    <name type="common">Water chestnut</name>
    <dbReference type="NCBI Taxonomy" id="22666"/>
    <lineage>
        <taxon>Eukaryota</taxon>
        <taxon>Viridiplantae</taxon>
        <taxon>Streptophyta</taxon>
        <taxon>Embryophyta</taxon>
        <taxon>Tracheophyta</taxon>
        <taxon>Spermatophyta</taxon>
        <taxon>Magnoliopsida</taxon>
        <taxon>eudicotyledons</taxon>
        <taxon>Gunneridae</taxon>
        <taxon>Pentapetalae</taxon>
        <taxon>rosids</taxon>
        <taxon>malvids</taxon>
        <taxon>Myrtales</taxon>
        <taxon>Lythraceae</taxon>
        <taxon>Trapa</taxon>
    </lineage>
</organism>
<dbReference type="SUPFAM" id="SSF51126">
    <property type="entry name" value="Pectin lyase-like"/>
    <property type="match status" value="1"/>
</dbReference>
<dbReference type="InterPro" id="IPR006626">
    <property type="entry name" value="PbH1"/>
</dbReference>
<dbReference type="PANTHER" id="PTHR31375">
    <property type="match status" value="1"/>
</dbReference>
<keyword evidence="4" id="KW-0964">Secreted</keyword>
<dbReference type="AlphaFoldDB" id="A0AAN7LNZ0"/>
<keyword evidence="6 9" id="KW-0326">Glycosidase</keyword>
<keyword evidence="3" id="KW-0134">Cell wall</keyword>
<dbReference type="SMART" id="SM00710">
    <property type="entry name" value="PbH1"/>
    <property type="match status" value="5"/>
</dbReference>
<dbReference type="InterPro" id="IPR011050">
    <property type="entry name" value="Pectin_lyase_fold/virulence"/>
</dbReference>
<gene>
    <name evidence="11" type="ORF">SAY86_022793</name>
</gene>
<keyword evidence="10" id="KW-0732">Signal</keyword>
<feature type="chain" id="PRO_5042950952" evidence="10">
    <location>
        <begin position="24"/>
        <end position="397"/>
    </location>
</feature>
<evidence type="ECO:0000256" key="6">
    <source>
        <dbReference type="ARBA" id="ARBA00023295"/>
    </source>
</evidence>
<proteinExistence type="inferred from homology"/>
<evidence type="ECO:0000256" key="4">
    <source>
        <dbReference type="ARBA" id="ARBA00022525"/>
    </source>
</evidence>
<evidence type="ECO:0000256" key="7">
    <source>
        <dbReference type="ARBA" id="ARBA00023316"/>
    </source>
</evidence>
<dbReference type="Proteomes" id="UP001346149">
    <property type="component" value="Unassembled WGS sequence"/>
</dbReference>
<protein>
    <submittedName>
        <fullName evidence="11">Uncharacterized protein</fullName>
    </submittedName>
</protein>
<sequence length="397" mass="41924">MNIRDAVPSLLMILLAIAFRAHGADFNVQSMGAKANGKSDDSQAIMNSWKKACESTAPSKVVIPKGTYLASSLKFQGPCKAKSIILQVDGTIQAPADPSKIGGNTWVLFQNIDGLTVSGGGIFDGQGKLAWSKNDCAKTGKCSSLPNNMAFSSVTNSKIQGITSLDSKLFHVNIINCNNVVFQSIIISAPENSLNTDGIHIGRSKGITISNARIKTGDDCVSIGDGSEQVRVEGVTCGPGHGISVGSLGKYQNEQPVIGINVRNCILTNTMNGVRVKTWPASPSGVASDLHFEGITMNNVSTPVLIDQQYCPYGNCQQMMPSKVKISKVSFKNIKGTSATPMAVRLVCSKGVPCQNVQVGDINLKYNGKDGSATSECSNVKPSLSGSLFPKICARMS</sequence>
<evidence type="ECO:0000313" key="11">
    <source>
        <dbReference type="EMBL" id="KAK4792358.1"/>
    </source>
</evidence>
<dbReference type="GO" id="GO:0004650">
    <property type="term" value="F:polygalacturonase activity"/>
    <property type="evidence" value="ECO:0007669"/>
    <property type="project" value="InterPro"/>
</dbReference>
<evidence type="ECO:0000256" key="10">
    <source>
        <dbReference type="SAM" id="SignalP"/>
    </source>
</evidence>
<dbReference type="EMBL" id="JAXQNO010000008">
    <property type="protein sequence ID" value="KAK4792358.1"/>
    <property type="molecule type" value="Genomic_DNA"/>
</dbReference>
<reference evidence="11 12" key="1">
    <citation type="journal article" date="2023" name="Hortic Res">
        <title>Pangenome of water caltrop reveals structural variations and asymmetric subgenome divergence after allopolyploidization.</title>
        <authorList>
            <person name="Zhang X."/>
            <person name="Chen Y."/>
            <person name="Wang L."/>
            <person name="Yuan Y."/>
            <person name="Fang M."/>
            <person name="Shi L."/>
            <person name="Lu R."/>
            <person name="Comes H.P."/>
            <person name="Ma Y."/>
            <person name="Chen Y."/>
            <person name="Huang G."/>
            <person name="Zhou Y."/>
            <person name="Zheng Z."/>
            <person name="Qiu Y."/>
        </authorList>
    </citation>
    <scope>NUCLEOTIDE SEQUENCE [LARGE SCALE GENOMIC DNA]</scope>
    <source>
        <strain evidence="11">F231</strain>
    </source>
</reference>
<evidence type="ECO:0000256" key="9">
    <source>
        <dbReference type="RuleBase" id="RU361169"/>
    </source>
</evidence>
<evidence type="ECO:0000256" key="5">
    <source>
        <dbReference type="ARBA" id="ARBA00022801"/>
    </source>
</evidence>
<dbReference type="GO" id="GO:0005975">
    <property type="term" value="P:carbohydrate metabolic process"/>
    <property type="evidence" value="ECO:0007669"/>
    <property type="project" value="InterPro"/>
</dbReference>
<evidence type="ECO:0000256" key="1">
    <source>
        <dbReference type="ARBA" id="ARBA00004191"/>
    </source>
</evidence>
<evidence type="ECO:0000256" key="8">
    <source>
        <dbReference type="PROSITE-ProRule" id="PRU10052"/>
    </source>
</evidence>
<dbReference type="GO" id="GO:0071555">
    <property type="term" value="P:cell wall organization"/>
    <property type="evidence" value="ECO:0007669"/>
    <property type="project" value="UniProtKB-KW"/>
</dbReference>
<keyword evidence="12" id="KW-1185">Reference proteome</keyword>
<comment type="subcellular location">
    <subcellularLocation>
        <location evidence="1">Secreted</location>
        <location evidence="1">Cell wall</location>
    </subcellularLocation>
</comment>
<name>A0AAN7LNZ0_TRANT</name>
<keyword evidence="5 9" id="KW-0378">Hydrolase</keyword>
<accession>A0AAN7LNZ0</accession>